<dbReference type="GO" id="GO:0008168">
    <property type="term" value="F:methyltransferase activity"/>
    <property type="evidence" value="ECO:0007669"/>
    <property type="project" value="InterPro"/>
</dbReference>
<organism evidence="2">
    <name type="scientific">freshwater metagenome</name>
    <dbReference type="NCBI Taxonomy" id="449393"/>
    <lineage>
        <taxon>unclassified sequences</taxon>
        <taxon>metagenomes</taxon>
        <taxon>ecological metagenomes</taxon>
    </lineage>
</organism>
<accession>A0A6J7GBJ7</accession>
<gene>
    <name evidence="2" type="ORF">UFOPK3609_00454</name>
</gene>
<protein>
    <submittedName>
        <fullName evidence="2">Unannotated protein</fullName>
    </submittedName>
</protein>
<reference evidence="2" key="1">
    <citation type="submission" date="2020-05" db="EMBL/GenBank/DDBJ databases">
        <authorList>
            <person name="Chiriac C."/>
            <person name="Salcher M."/>
            <person name="Ghai R."/>
            <person name="Kavagutti S V."/>
        </authorList>
    </citation>
    <scope>NUCLEOTIDE SEQUENCE</scope>
</reference>
<evidence type="ECO:0000259" key="1">
    <source>
        <dbReference type="Pfam" id="PF05175"/>
    </source>
</evidence>
<evidence type="ECO:0000313" key="2">
    <source>
        <dbReference type="EMBL" id="CAB4904476.1"/>
    </source>
</evidence>
<dbReference type="Pfam" id="PF05175">
    <property type="entry name" value="MTS"/>
    <property type="match status" value="1"/>
</dbReference>
<dbReference type="AlphaFoldDB" id="A0A6J7GBJ7"/>
<dbReference type="NCBIfam" id="TIGR03704">
    <property type="entry name" value="PrmC_rel_meth"/>
    <property type="match status" value="1"/>
</dbReference>
<dbReference type="InterPro" id="IPR029063">
    <property type="entry name" value="SAM-dependent_MTases_sf"/>
</dbReference>
<proteinExistence type="predicted"/>
<dbReference type="PANTHER" id="PTHR18895:SF74">
    <property type="entry name" value="MTRF1L RELEASE FACTOR GLUTAMINE METHYLTRANSFERASE"/>
    <property type="match status" value="1"/>
</dbReference>
<dbReference type="SUPFAM" id="SSF53335">
    <property type="entry name" value="S-adenosyl-L-methionine-dependent methyltransferases"/>
    <property type="match status" value="1"/>
</dbReference>
<dbReference type="InterPro" id="IPR022446">
    <property type="entry name" value="MeTrfrase_put"/>
</dbReference>
<name>A0A6J7GBJ7_9ZZZZ</name>
<dbReference type="PANTHER" id="PTHR18895">
    <property type="entry name" value="HEMK METHYLTRANSFERASE"/>
    <property type="match status" value="1"/>
</dbReference>
<sequence>MDAVLADRRGRDGAHTARVSADVVVRLRAAGCVFAEDEAALLVADGRDTDVLVARRVAGEPLEQVLGWVEFCGLRVLLDPGVFVPRQRTALLVETAVGLGGSRVVDLCCGCGAVGLAVVAGLPGSSLVAATDLDPAAVACARRNGVPALAGDLFDALPDDLRGRVDLLCVNAPYVPTDAIADMPPEARDHEPAIALDGGDDGLDLHRRVAAGARDWLAPGGSLLLETSRRQAPGTLAAVAAGGLVGRVVADEDRGATVVVGTRG</sequence>
<dbReference type="EMBL" id="CAFBMQ010000044">
    <property type="protein sequence ID" value="CAB4904476.1"/>
    <property type="molecule type" value="Genomic_DNA"/>
</dbReference>
<feature type="domain" description="Methyltransferase small" evidence="1">
    <location>
        <begin position="75"/>
        <end position="145"/>
    </location>
</feature>
<dbReference type="InterPro" id="IPR007848">
    <property type="entry name" value="Small_mtfrase_dom"/>
</dbReference>
<dbReference type="InterPro" id="IPR050320">
    <property type="entry name" value="N5-glutamine_MTase"/>
</dbReference>
<dbReference type="Gene3D" id="3.40.50.150">
    <property type="entry name" value="Vaccinia Virus protein VP39"/>
    <property type="match status" value="1"/>
</dbReference>
<dbReference type="CDD" id="cd02440">
    <property type="entry name" value="AdoMet_MTases"/>
    <property type="match status" value="1"/>
</dbReference>